<accession>A0A9Q0UQQ1</accession>
<organism evidence="6 7">
    <name type="scientific">Salix purpurea</name>
    <name type="common">Purple osier willow</name>
    <dbReference type="NCBI Taxonomy" id="77065"/>
    <lineage>
        <taxon>Eukaryota</taxon>
        <taxon>Viridiplantae</taxon>
        <taxon>Streptophyta</taxon>
        <taxon>Embryophyta</taxon>
        <taxon>Tracheophyta</taxon>
        <taxon>Spermatophyta</taxon>
        <taxon>Magnoliopsida</taxon>
        <taxon>eudicotyledons</taxon>
        <taxon>Gunneridae</taxon>
        <taxon>Pentapetalae</taxon>
        <taxon>rosids</taxon>
        <taxon>fabids</taxon>
        <taxon>Malpighiales</taxon>
        <taxon>Salicaceae</taxon>
        <taxon>Saliceae</taxon>
        <taxon>Salix</taxon>
    </lineage>
</organism>
<dbReference type="InterPro" id="IPR049808">
    <property type="entry name" value="CONSTANS-like_Bbox1"/>
</dbReference>
<dbReference type="InterPro" id="IPR000315">
    <property type="entry name" value="Znf_B-box"/>
</dbReference>
<keyword evidence="2 4" id="KW-0863">Zinc-finger</keyword>
<dbReference type="CDD" id="cd19821">
    <property type="entry name" value="Bbox1_BBX-like"/>
    <property type="match status" value="1"/>
</dbReference>
<dbReference type="OrthoDB" id="153872at2759"/>
<sequence length="175" mass="19710">MPKQILPLINRTDSDSIKLVAEISILSSSVLVACFRNGEGLGDLSSMVSRSKQKRQNFRHKYLALDSAVRGNNWVEISLQERREGSMESVCDFCGVARAVVYCKPDSARLCLHCDGCVHSANFLSRRHPRSLLCDKCSSQPCNGTVATHWLSFRRFGHRFFRDPLQEALIQDGIH</sequence>
<evidence type="ECO:0000256" key="1">
    <source>
        <dbReference type="ARBA" id="ARBA00022723"/>
    </source>
</evidence>
<reference evidence="6" key="1">
    <citation type="submission" date="2022-11" db="EMBL/GenBank/DDBJ databases">
        <authorList>
            <person name="Hyden B.L."/>
            <person name="Feng K."/>
            <person name="Yates T."/>
            <person name="Jawdy S."/>
            <person name="Smart L.B."/>
            <person name="Muchero W."/>
        </authorList>
    </citation>
    <scope>NUCLEOTIDE SEQUENCE</scope>
    <source>
        <tissue evidence="6">Shoot tip</tissue>
    </source>
</reference>
<evidence type="ECO:0000256" key="2">
    <source>
        <dbReference type="ARBA" id="ARBA00022771"/>
    </source>
</evidence>
<evidence type="ECO:0000256" key="3">
    <source>
        <dbReference type="ARBA" id="ARBA00022833"/>
    </source>
</evidence>
<evidence type="ECO:0000256" key="4">
    <source>
        <dbReference type="PROSITE-ProRule" id="PRU00024"/>
    </source>
</evidence>
<keyword evidence="1" id="KW-0479">Metal-binding</keyword>
<keyword evidence="3" id="KW-0862">Zinc</keyword>
<keyword evidence="7" id="KW-1185">Reference proteome</keyword>
<feature type="domain" description="B box-type" evidence="5">
    <location>
        <begin position="86"/>
        <end position="133"/>
    </location>
</feature>
<evidence type="ECO:0000313" key="7">
    <source>
        <dbReference type="Proteomes" id="UP001151532"/>
    </source>
</evidence>
<gene>
    <name evidence="6" type="ORF">OIU79_001579</name>
</gene>
<dbReference type="PANTHER" id="PTHR31717">
    <property type="entry name" value="ZINC FINGER PROTEIN CONSTANS-LIKE 10"/>
    <property type="match status" value="1"/>
</dbReference>
<dbReference type="PANTHER" id="PTHR31717:SF46">
    <property type="entry name" value="CCT MOTIF FAMILY PROTEIN-RELATED"/>
    <property type="match status" value="1"/>
</dbReference>
<dbReference type="GO" id="GO:0008270">
    <property type="term" value="F:zinc ion binding"/>
    <property type="evidence" value="ECO:0007669"/>
    <property type="project" value="UniProtKB-KW"/>
</dbReference>
<comment type="caution">
    <text evidence="6">The sequence shown here is derived from an EMBL/GenBank/DDBJ whole genome shotgun (WGS) entry which is preliminary data.</text>
</comment>
<dbReference type="AlphaFoldDB" id="A0A9Q0UQQ1"/>
<evidence type="ECO:0000259" key="5">
    <source>
        <dbReference type="PROSITE" id="PS50119"/>
    </source>
</evidence>
<evidence type="ECO:0000313" key="6">
    <source>
        <dbReference type="EMBL" id="KAJ6734343.1"/>
    </source>
</evidence>
<proteinExistence type="predicted"/>
<protein>
    <submittedName>
        <fullName evidence="6">ZINC FINGER PROTEIN CONSTANS-LIKE 10</fullName>
    </submittedName>
</protein>
<dbReference type="PROSITE" id="PS51257">
    <property type="entry name" value="PROKAR_LIPOPROTEIN"/>
    <property type="match status" value="1"/>
</dbReference>
<dbReference type="EMBL" id="JAPFFK010000011">
    <property type="protein sequence ID" value="KAJ6734343.1"/>
    <property type="molecule type" value="Genomic_DNA"/>
</dbReference>
<dbReference type="Proteomes" id="UP001151532">
    <property type="component" value="Chromosome 17"/>
</dbReference>
<reference evidence="6" key="2">
    <citation type="journal article" date="2023" name="Int. J. Mol. Sci.">
        <title>De Novo Assembly and Annotation of 11 Diverse Shrub Willow (Salix) Genomes Reveals Novel Gene Organization in Sex-Linked Regions.</title>
        <authorList>
            <person name="Hyden B."/>
            <person name="Feng K."/>
            <person name="Yates T.B."/>
            <person name="Jawdy S."/>
            <person name="Cereghino C."/>
            <person name="Smart L.B."/>
            <person name="Muchero W."/>
        </authorList>
    </citation>
    <scope>NUCLEOTIDE SEQUENCE</scope>
    <source>
        <tissue evidence="6">Shoot tip</tissue>
    </source>
</reference>
<name>A0A9Q0UQQ1_SALPP</name>
<dbReference type="PROSITE" id="PS50119">
    <property type="entry name" value="ZF_BBOX"/>
    <property type="match status" value="1"/>
</dbReference>
<dbReference type="SMART" id="SM00336">
    <property type="entry name" value="BBOX"/>
    <property type="match status" value="1"/>
</dbReference>